<dbReference type="Proteomes" id="UP000544090">
    <property type="component" value="Unassembled WGS sequence"/>
</dbReference>
<protein>
    <submittedName>
        <fullName evidence="1">Uncharacterized protein</fullName>
    </submittedName>
</protein>
<organism evidence="1 2">
    <name type="scientific">Arthrobacter mobilis</name>
    <dbReference type="NCBI Taxonomy" id="2724944"/>
    <lineage>
        <taxon>Bacteria</taxon>
        <taxon>Bacillati</taxon>
        <taxon>Actinomycetota</taxon>
        <taxon>Actinomycetes</taxon>
        <taxon>Micrococcales</taxon>
        <taxon>Micrococcaceae</taxon>
        <taxon>Arthrobacter</taxon>
    </lineage>
</organism>
<proteinExistence type="predicted"/>
<accession>A0A7X6HDS4</accession>
<name>A0A7X6HDS4_9MICC</name>
<evidence type="ECO:0000313" key="2">
    <source>
        <dbReference type="Proteomes" id="UP000544090"/>
    </source>
</evidence>
<dbReference type="AlphaFoldDB" id="A0A7X6HDS4"/>
<reference evidence="1 2" key="1">
    <citation type="submission" date="2020-04" db="EMBL/GenBank/DDBJ databases">
        <title>Arthrobacter sp. nov.</title>
        <authorList>
            <person name="Liu S."/>
        </authorList>
    </citation>
    <scope>NUCLEOTIDE SEQUENCE [LARGE SCALE GENOMIC DNA]</scope>
    <source>
        <strain evidence="1 2">E918</strain>
    </source>
</reference>
<keyword evidence="2" id="KW-1185">Reference proteome</keyword>
<sequence length="108" mass="11858">MSEEAAGRNPFRAGAEAAAEKLGRAEVGFSAYEYVDSEPVRGALETLSGMMEFREPEATHRVVVELAAEVVAFGSIIRAGRGEQPLTAEFIEEIKRIIEKIMNDIFEP</sequence>
<evidence type="ECO:0000313" key="1">
    <source>
        <dbReference type="EMBL" id="NKX54389.1"/>
    </source>
</evidence>
<dbReference type="RefSeq" id="WP_168485732.1">
    <property type="nucleotide sequence ID" value="NZ_JAAZSQ010000005.1"/>
</dbReference>
<gene>
    <name evidence="1" type="ORF">HGG74_07500</name>
</gene>
<dbReference type="EMBL" id="JAAZSQ010000005">
    <property type="protein sequence ID" value="NKX54389.1"/>
    <property type="molecule type" value="Genomic_DNA"/>
</dbReference>
<comment type="caution">
    <text evidence="1">The sequence shown here is derived from an EMBL/GenBank/DDBJ whole genome shotgun (WGS) entry which is preliminary data.</text>
</comment>